<reference evidence="2" key="1">
    <citation type="submission" date="2014-09" db="EMBL/GenBank/DDBJ databases">
        <authorList>
            <person name="Magalhaes I.L.F."/>
            <person name="Oliveira U."/>
            <person name="Santos F.R."/>
            <person name="Vidigal T.H.D.A."/>
            <person name="Brescovit A.D."/>
            <person name="Santos A.J."/>
        </authorList>
    </citation>
    <scope>NUCLEOTIDE SEQUENCE</scope>
    <source>
        <tissue evidence="2">Shoot tissue taken approximately 20 cm above the soil surface</tissue>
    </source>
</reference>
<keyword evidence="1" id="KW-0472">Membrane</keyword>
<organism evidence="2">
    <name type="scientific">Arundo donax</name>
    <name type="common">Giant reed</name>
    <name type="synonym">Donax arundinaceus</name>
    <dbReference type="NCBI Taxonomy" id="35708"/>
    <lineage>
        <taxon>Eukaryota</taxon>
        <taxon>Viridiplantae</taxon>
        <taxon>Streptophyta</taxon>
        <taxon>Embryophyta</taxon>
        <taxon>Tracheophyta</taxon>
        <taxon>Spermatophyta</taxon>
        <taxon>Magnoliopsida</taxon>
        <taxon>Liliopsida</taxon>
        <taxon>Poales</taxon>
        <taxon>Poaceae</taxon>
        <taxon>PACMAD clade</taxon>
        <taxon>Arundinoideae</taxon>
        <taxon>Arundineae</taxon>
        <taxon>Arundo</taxon>
    </lineage>
</organism>
<reference evidence="2" key="2">
    <citation type="journal article" date="2015" name="Data Brief">
        <title>Shoot transcriptome of the giant reed, Arundo donax.</title>
        <authorList>
            <person name="Barrero R.A."/>
            <person name="Guerrero F.D."/>
            <person name="Moolhuijzen P."/>
            <person name="Goolsby J.A."/>
            <person name="Tidwell J."/>
            <person name="Bellgard S.E."/>
            <person name="Bellgard M.I."/>
        </authorList>
    </citation>
    <scope>NUCLEOTIDE SEQUENCE</scope>
    <source>
        <tissue evidence="2">Shoot tissue taken approximately 20 cm above the soil surface</tissue>
    </source>
</reference>
<dbReference type="AlphaFoldDB" id="A0A0A9F6N7"/>
<keyword evidence="1" id="KW-0812">Transmembrane</keyword>
<evidence type="ECO:0000313" key="2">
    <source>
        <dbReference type="EMBL" id="JAE05806.1"/>
    </source>
</evidence>
<name>A0A0A9F6N7_ARUDO</name>
<feature type="transmembrane region" description="Helical" evidence="1">
    <location>
        <begin position="12"/>
        <end position="34"/>
    </location>
</feature>
<dbReference type="EMBL" id="GBRH01192090">
    <property type="protein sequence ID" value="JAE05806.1"/>
    <property type="molecule type" value="Transcribed_RNA"/>
</dbReference>
<keyword evidence="1" id="KW-1133">Transmembrane helix</keyword>
<evidence type="ECO:0000256" key="1">
    <source>
        <dbReference type="SAM" id="Phobius"/>
    </source>
</evidence>
<accession>A0A0A9F6N7</accession>
<proteinExistence type="predicted"/>
<protein>
    <submittedName>
        <fullName evidence="2">Uncharacterized protein</fullName>
    </submittedName>
</protein>
<sequence>MRRDLKFLSGYTARVAAVAIGSWSIHFVFIRSLVTLQILLGI</sequence>